<dbReference type="SUPFAM" id="SSF48264">
    <property type="entry name" value="Cytochrome P450"/>
    <property type="match status" value="1"/>
</dbReference>
<keyword evidence="6" id="KW-1185">Reference proteome</keyword>
<evidence type="ECO:0008006" key="7">
    <source>
        <dbReference type="Google" id="ProtNLM"/>
    </source>
</evidence>
<dbReference type="GO" id="GO:0016132">
    <property type="term" value="P:brassinosteroid biosynthetic process"/>
    <property type="evidence" value="ECO:0007669"/>
    <property type="project" value="TreeGrafter"/>
</dbReference>
<evidence type="ECO:0000256" key="2">
    <source>
        <dbReference type="ARBA" id="ARBA00023002"/>
    </source>
</evidence>
<dbReference type="Gene3D" id="1.10.630.10">
    <property type="entry name" value="Cytochrome P450"/>
    <property type="match status" value="1"/>
</dbReference>
<dbReference type="InterPro" id="IPR036396">
    <property type="entry name" value="Cyt_P450_sf"/>
</dbReference>
<comment type="caution">
    <text evidence="5">The sequence shown here is derived from an EMBL/GenBank/DDBJ whole genome shotgun (WGS) entry which is preliminary data.</text>
</comment>
<dbReference type="InterPro" id="IPR002401">
    <property type="entry name" value="Cyt_P450_E_grp-I"/>
</dbReference>
<name>A0AAV9LHR0_9SOLN</name>
<dbReference type="Proteomes" id="UP001311915">
    <property type="component" value="Unassembled WGS sequence"/>
</dbReference>
<dbReference type="PANTHER" id="PTHR24286:SF356">
    <property type="entry name" value="ENT-KAURENOIC ACID OXIDASE 2"/>
    <property type="match status" value="1"/>
</dbReference>
<dbReference type="GO" id="GO:0005506">
    <property type="term" value="F:iron ion binding"/>
    <property type="evidence" value="ECO:0007669"/>
    <property type="project" value="InterPro"/>
</dbReference>
<proteinExistence type="predicted"/>
<dbReference type="GO" id="GO:0016125">
    <property type="term" value="P:sterol metabolic process"/>
    <property type="evidence" value="ECO:0007669"/>
    <property type="project" value="TreeGrafter"/>
</dbReference>
<dbReference type="EMBL" id="JAWPEI010000006">
    <property type="protein sequence ID" value="KAK4724040.1"/>
    <property type="molecule type" value="Genomic_DNA"/>
</dbReference>
<dbReference type="Pfam" id="PF00067">
    <property type="entry name" value="p450"/>
    <property type="match status" value="1"/>
</dbReference>
<dbReference type="PANTHER" id="PTHR24286">
    <property type="entry name" value="CYTOCHROME P450 26"/>
    <property type="match status" value="1"/>
</dbReference>
<keyword evidence="3 4" id="KW-0408">Iron</keyword>
<organism evidence="5 6">
    <name type="scientific">Solanum pinnatisectum</name>
    <name type="common">tansyleaf nightshade</name>
    <dbReference type="NCBI Taxonomy" id="50273"/>
    <lineage>
        <taxon>Eukaryota</taxon>
        <taxon>Viridiplantae</taxon>
        <taxon>Streptophyta</taxon>
        <taxon>Embryophyta</taxon>
        <taxon>Tracheophyta</taxon>
        <taxon>Spermatophyta</taxon>
        <taxon>Magnoliopsida</taxon>
        <taxon>eudicotyledons</taxon>
        <taxon>Gunneridae</taxon>
        <taxon>Pentapetalae</taxon>
        <taxon>asterids</taxon>
        <taxon>lamiids</taxon>
        <taxon>Solanales</taxon>
        <taxon>Solanaceae</taxon>
        <taxon>Solanoideae</taxon>
        <taxon>Solaneae</taxon>
        <taxon>Solanum</taxon>
    </lineage>
</organism>
<dbReference type="GO" id="GO:0051777">
    <property type="term" value="F:ent-kaurenoic acid monooxygenase activity"/>
    <property type="evidence" value="ECO:0007669"/>
    <property type="project" value="TreeGrafter"/>
</dbReference>
<dbReference type="PRINTS" id="PR00463">
    <property type="entry name" value="EP450I"/>
</dbReference>
<dbReference type="GO" id="GO:0020037">
    <property type="term" value="F:heme binding"/>
    <property type="evidence" value="ECO:0007669"/>
    <property type="project" value="InterPro"/>
</dbReference>
<reference evidence="5 6" key="1">
    <citation type="submission" date="2023-10" db="EMBL/GenBank/DDBJ databases">
        <title>Genome-Wide Identification Analysis in wild type Solanum Pinnatisectum Reveals Some Genes Defensing Phytophthora Infestans.</title>
        <authorList>
            <person name="Sun C."/>
        </authorList>
    </citation>
    <scope>NUCLEOTIDE SEQUENCE [LARGE SCALE GENOMIC DNA]</scope>
    <source>
        <strain evidence="5">LQN</strain>
        <tissue evidence="5">Leaf</tissue>
    </source>
</reference>
<dbReference type="GO" id="GO:0010268">
    <property type="term" value="P:brassinosteroid homeostasis"/>
    <property type="evidence" value="ECO:0007669"/>
    <property type="project" value="TreeGrafter"/>
</dbReference>
<sequence length="232" mass="26817">MDERRERRNQNESTEKKDMMDILLEVEDENGKELNDEEIIDVLVMYLNASHESSGHYNAEQEAIVKSRPIDQKGATLKEIRQMDYLSKVIDETFCVVTFSFVVFQQAKADVIINSYTIPRGWKVLVWFRSVHLDPEVCNDPKEFNPSRCDDLTPKVGTFLPFRRGGRLCTGNDLAKLEMSLFLHHLFLDYEQNPSCPLMYLPHCRPKDNCLGRVTRVSSTTSAWSTTITYLV</sequence>
<accession>A0AAV9LHR0</accession>
<keyword evidence="1 4" id="KW-0479">Metal-binding</keyword>
<dbReference type="GO" id="GO:0005783">
    <property type="term" value="C:endoplasmic reticulum"/>
    <property type="evidence" value="ECO:0007669"/>
    <property type="project" value="TreeGrafter"/>
</dbReference>
<dbReference type="InterPro" id="IPR001128">
    <property type="entry name" value="Cyt_P450"/>
</dbReference>
<evidence type="ECO:0000313" key="6">
    <source>
        <dbReference type="Proteomes" id="UP001311915"/>
    </source>
</evidence>
<protein>
    <recommendedName>
        <fullName evidence="7">Cytochrome P450</fullName>
    </recommendedName>
</protein>
<keyword evidence="2" id="KW-0560">Oxidoreductase</keyword>
<gene>
    <name evidence="5" type="ORF">R3W88_026819</name>
</gene>
<evidence type="ECO:0000313" key="5">
    <source>
        <dbReference type="EMBL" id="KAK4724040.1"/>
    </source>
</evidence>
<evidence type="ECO:0000256" key="4">
    <source>
        <dbReference type="PIRSR" id="PIRSR602401-1"/>
    </source>
</evidence>
<dbReference type="AlphaFoldDB" id="A0AAV9LHR0"/>
<keyword evidence="4" id="KW-0349">Heme</keyword>
<comment type="cofactor">
    <cofactor evidence="4">
        <name>heme</name>
        <dbReference type="ChEBI" id="CHEBI:30413"/>
    </cofactor>
</comment>
<feature type="binding site" description="axial binding residue" evidence="4">
    <location>
        <position position="169"/>
    </location>
    <ligand>
        <name>heme</name>
        <dbReference type="ChEBI" id="CHEBI:30413"/>
    </ligand>
    <ligandPart>
        <name>Fe</name>
        <dbReference type="ChEBI" id="CHEBI:18248"/>
    </ligandPart>
</feature>
<evidence type="ECO:0000256" key="1">
    <source>
        <dbReference type="ARBA" id="ARBA00022723"/>
    </source>
</evidence>
<evidence type="ECO:0000256" key="3">
    <source>
        <dbReference type="ARBA" id="ARBA00023004"/>
    </source>
</evidence>